<comment type="caution">
    <text evidence="1">The sequence shown here is derived from an EMBL/GenBank/DDBJ whole genome shotgun (WGS) entry which is preliminary data.</text>
</comment>
<evidence type="ECO:0000313" key="1">
    <source>
        <dbReference type="EMBL" id="KAF0896580.1"/>
    </source>
</evidence>
<keyword evidence="2" id="KW-1185">Reference proteome</keyword>
<evidence type="ECO:0000313" key="2">
    <source>
        <dbReference type="Proteomes" id="UP000479710"/>
    </source>
</evidence>
<dbReference type="EMBL" id="SPHZ02000010">
    <property type="protein sequence ID" value="KAF0896580.1"/>
    <property type="molecule type" value="Genomic_DNA"/>
</dbReference>
<accession>A0A6G1C8V1</accession>
<organism evidence="1 2">
    <name type="scientific">Oryza meyeriana var. granulata</name>
    <dbReference type="NCBI Taxonomy" id="110450"/>
    <lineage>
        <taxon>Eukaryota</taxon>
        <taxon>Viridiplantae</taxon>
        <taxon>Streptophyta</taxon>
        <taxon>Embryophyta</taxon>
        <taxon>Tracheophyta</taxon>
        <taxon>Spermatophyta</taxon>
        <taxon>Magnoliopsida</taxon>
        <taxon>Liliopsida</taxon>
        <taxon>Poales</taxon>
        <taxon>Poaceae</taxon>
        <taxon>BOP clade</taxon>
        <taxon>Oryzoideae</taxon>
        <taxon>Oryzeae</taxon>
        <taxon>Oryzinae</taxon>
        <taxon>Oryza</taxon>
        <taxon>Oryza meyeriana</taxon>
    </lineage>
</organism>
<dbReference type="AlphaFoldDB" id="A0A6G1C8V1"/>
<name>A0A6G1C8V1_9ORYZ</name>
<protein>
    <submittedName>
        <fullName evidence="1">Uncharacterized protein</fullName>
    </submittedName>
</protein>
<reference evidence="1 2" key="1">
    <citation type="submission" date="2019-11" db="EMBL/GenBank/DDBJ databases">
        <title>Whole genome sequence of Oryza granulata.</title>
        <authorList>
            <person name="Li W."/>
        </authorList>
    </citation>
    <scope>NUCLEOTIDE SEQUENCE [LARGE SCALE GENOMIC DNA]</scope>
    <source>
        <strain evidence="2">cv. Menghai</strain>
        <tissue evidence="1">Leaf</tissue>
    </source>
</reference>
<gene>
    <name evidence="1" type="ORF">E2562_025515</name>
</gene>
<dbReference type="Proteomes" id="UP000479710">
    <property type="component" value="Unassembled WGS sequence"/>
</dbReference>
<sequence length="60" mass="6314">MAVDGHRWRGKVVASFGPPSSAAFRHRWTARGKRTGCDDPSSGVAWPVLAVAVAEGLSHG</sequence>
<proteinExistence type="predicted"/>